<accession>A0ABY2BCC0</accession>
<name>A0ABY2BCC0_9ACTN</name>
<evidence type="ECO:0000313" key="2">
    <source>
        <dbReference type="EMBL" id="TCO15620.1"/>
    </source>
</evidence>
<protein>
    <recommendedName>
        <fullName evidence="4">Lipoprotein</fullName>
    </recommendedName>
</protein>
<comment type="caution">
    <text evidence="2">The sequence shown here is derived from an EMBL/GenBank/DDBJ whole genome shotgun (WGS) entry which is preliminary data.</text>
</comment>
<dbReference type="Proteomes" id="UP000295818">
    <property type="component" value="Unassembled WGS sequence"/>
</dbReference>
<dbReference type="EMBL" id="SLWM01000018">
    <property type="protein sequence ID" value="TCO15620.1"/>
    <property type="molecule type" value="Genomic_DNA"/>
</dbReference>
<evidence type="ECO:0000313" key="3">
    <source>
        <dbReference type="Proteomes" id="UP000295818"/>
    </source>
</evidence>
<dbReference type="RefSeq" id="WP_132193643.1">
    <property type="nucleotide sequence ID" value="NZ_SLWM01000018.1"/>
</dbReference>
<feature type="region of interest" description="Disordered" evidence="1">
    <location>
        <begin position="1"/>
        <end position="43"/>
    </location>
</feature>
<evidence type="ECO:0000256" key="1">
    <source>
        <dbReference type="SAM" id="MobiDB-lite"/>
    </source>
</evidence>
<reference evidence="2 3" key="1">
    <citation type="journal article" date="2015" name="Stand. Genomic Sci.">
        <title>Genomic Encyclopedia of Bacterial and Archaeal Type Strains, Phase III: the genomes of soil and plant-associated and newly described type strains.</title>
        <authorList>
            <person name="Whitman W.B."/>
            <person name="Woyke T."/>
            <person name="Klenk H.P."/>
            <person name="Zhou Y."/>
            <person name="Lilburn T.G."/>
            <person name="Beck B.J."/>
            <person name="De Vos P."/>
            <person name="Vandamme P."/>
            <person name="Eisen J.A."/>
            <person name="Garrity G."/>
            <person name="Hugenholtz P."/>
            <person name="Kyrpides N.C."/>
        </authorList>
    </citation>
    <scope>NUCLEOTIDE SEQUENCE [LARGE SCALE GENOMIC DNA]</scope>
    <source>
        <strain evidence="2 3">VKM Ac-2538</strain>
    </source>
</reference>
<sequence length="181" mass="18465">MSTALLVGTAACSSSDDKSGETPAPGGASPAASSSPGQPTDQPTEALLADLTAANVVKAMAGAGYQCANDGVYAICTQGPVAVWVLTGDHERPPVVSLHSTGSAAAATANISTALPAALEYAHVNPRKQITDWFGQQTGKTTAQLTTGNWQVEWSVEIDTDEPGAHLTLTDKLCKANCQAE</sequence>
<evidence type="ECO:0008006" key="4">
    <source>
        <dbReference type="Google" id="ProtNLM"/>
    </source>
</evidence>
<proteinExistence type="predicted"/>
<organism evidence="2 3">
    <name type="scientific">Kribbella orskensis</name>
    <dbReference type="NCBI Taxonomy" id="2512216"/>
    <lineage>
        <taxon>Bacteria</taxon>
        <taxon>Bacillati</taxon>
        <taxon>Actinomycetota</taxon>
        <taxon>Actinomycetes</taxon>
        <taxon>Propionibacteriales</taxon>
        <taxon>Kribbellaceae</taxon>
        <taxon>Kribbella</taxon>
    </lineage>
</organism>
<feature type="compositionally biased region" description="Low complexity" evidence="1">
    <location>
        <begin position="23"/>
        <end position="37"/>
    </location>
</feature>
<gene>
    <name evidence="2" type="ORF">EV644_118164</name>
</gene>
<keyword evidence="3" id="KW-1185">Reference proteome</keyword>